<comment type="caution">
    <text evidence="4">The sequence shown here is derived from an EMBL/GenBank/DDBJ whole genome shotgun (WGS) entry which is preliminary data.</text>
</comment>
<keyword evidence="5" id="KW-1185">Reference proteome</keyword>
<evidence type="ECO:0000256" key="1">
    <source>
        <dbReference type="ARBA" id="ARBA00010515"/>
    </source>
</evidence>
<sequence>MTRSTRTSVPGVPTAPSARATLTAAATRLTLRPVNCAVPMNAPGVWFARKLIATLMAVGGPVPAGTSVTQVRSGAVRGEWVRAAGVPFGRRAVYYIHGSGYVICSARTHRALAARLSAKTGLPVFLTDYRLAPEHRFPAAADDVEAGYRWLLGRGIAAEDLVIACDSAGGHLTLDLLVENGRHRRPQPAAVAMFSPLLDLTLGLAAERERVRTDPLISAAAASRLPAAYTSGHPADTARLRLTIPDGLALPPILVQVGGTEMLGADAEALCEMVRRAGGSCELEIWPGQLHVFQALPMVVPEADQALARAADFLRAALVATSGTKKVS</sequence>
<evidence type="ECO:0000313" key="4">
    <source>
        <dbReference type="EMBL" id="MFI2322320.1"/>
    </source>
</evidence>
<dbReference type="InterPro" id="IPR029058">
    <property type="entry name" value="AB_hydrolase_fold"/>
</dbReference>
<reference evidence="4 5" key="1">
    <citation type="submission" date="2024-10" db="EMBL/GenBank/DDBJ databases">
        <title>The Natural Products Discovery Center: Release of the First 8490 Sequenced Strains for Exploring Actinobacteria Biosynthetic Diversity.</title>
        <authorList>
            <person name="Kalkreuter E."/>
            <person name="Kautsar S.A."/>
            <person name="Yang D."/>
            <person name="Bader C.D."/>
            <person name="Teijaro C.N."/>
            <person name="Fluegel L."/>
            <person name="Davis C.M."/>
            <person name="Simpson J.R."/>
            <person name="Lauterbach L."/>
            <person name="Steele A.D."/>
            <person name="Gui C."/>
            <person name="Meng S."/>
            <person name="Li G."/>
            <person name="Viehrig K."/>
            <person name="Ye F."/>
            <person name="Su P."/>
            <person name="Kiefer A.F."/>
            <person name="Nichols A."/>
            <person name="Cepeda A.J."/>
            <person name="Yan W."/>
            <person name="Fan B."/>
            <person name="Jiang Y."/>
            <person name="Adhikari A."/>
            <person name="Zheng C.-J."/>
            <person name="Schuster L."/>
            <person name="Cowan T.M."/>
            <person name="Smanski M.J."/>
            <person name="Chevrette M.G."/>
            <person name="De Carvalho L.P.S."/>
            <person name="Shen B."/>
        </authorList>
    </citation>
    <scope>NUCLEOTIDE SEQUENCE [LARGE SCALE GENOMIC DNA]</scope>
    <source>
        <strain evidence="4 5">NPDC019626</strain>
    </source>
</reference>
<proteinExistence type="inferred from homology"/>
<evidence type="ECO:0000256" key="2">
    <source>
        <dbReference type="ARBA" id="ARBA00022801"/>
    </source>
</evidence>
<evidence type="ECO:0000259" key="3">
    <source>
        <dbReference type="Pfam" id="PF07859"/>
    </source>
</evidence>
<dbReference type="Proteomes" id="UP001611450">
    <property type="component" value="Unassembled WGS sequence"/>
</dbReference>
<dbReference type="InterPro" id="IPR050300">
    <property type="entry name" value="GDXG_lipolytic_enzyme"/>
</dbReference>
<organism evidence="4 5">
    <name type="scientific">Nocardia beijingensis</name>
    <dbReference type="NCBI Taxonomy" id="95162"/>
    <lineage>
        <taxon>Bacteria</taxon>
        <taxon>Bacillati</taxon>
        <taxon>Actinomycetota</taxon>
        <taxon>Actinomycetes</taxon>
        <taxon>Mycobacteriales</taxon>
        <taxon>Nocardiaceae</taxon>
        <taxon>Nocardia</taxon>
    </lineage>
</organism>
<accession>A0ABW7WH79</accession>
<name>A0ABW7WH79_9NOCA</name>
<protein>
    <submittedName>
        <fullName evidence="4">Alpha/beta hydrolase</fullName>
    </submittedName>
</protein>
<dbReference type="SUPFAM" id="SSF53474">
    <property type="entry name" value="alpha/beta-Hydrolases"/>
    <property type="match status" value="1"/>
</dbReference>
<dbReference type="Pfam" id="PF07859">
    <property type="entry name" value="Abhydrolase_3"/>
    <property type="match status" value="1"/>
</dbReference>
<evidence type="ECO:0000313" key="5">
    <source>
        <dbReference type="Proteomes" id="UP001611450"/>
    </source>
</evidence>
<dbReference type="InterPro" id="IPR013094">
    <property type="entry name" value="AB_hydrolase_3"/>
</dbReference>
<comment type="similarity">
    <text evidence="1">Belongs to the 'GDXG' lipolytic enzyme family.</text>
</comment>
<feature type="domain" description="Alpha/beta hydrolase fold-3" evidence="3">
    <location>
        <begin position="93"/>
        <end position="294"/>
    </location>
</feature>
<gene>
    <name evidence="4" type="ORF">ACH47G_17685</name>
</gene>
<dbReference type="GO" id="GO:0016787">
    <property type="term" value="F:hydrolase activity"/>
    <property type="evidence" value="ECO:0007669"/>
    <property type="project" value="UniProtKB-KW"/>
</dbReference>
<dbReference type="PANTHER" id="PTHR48081:SF30">
    <property type="entry name" value="ACETYL-HYDROLASE LIPR-RELATED"/>
    <property type="match status" value="1"/>
</dbReference>
<dbReference type="EMBL" id="JBIRXV010000003">
    <property type="protein sequence ID" value="MFI2322320.1"/>
    <property type="molecule type" value="Genomic_DNA"/>
</dbReference>
<dbReference type="Gene3D" id="3.40.50.1820">
    <property type="entry name" value="alpha/beta hydrolase"/>
    <property type="match status" value="1"/>
</dbReference>
<dbReference type="RefSeq" id="WP_396947206.1">
    <property type="nucleotide sequence ID" value="NZ_JBIRXV010000003.1"/>
</dbReference>
<dbReference type="PANTHER" id="PTHR48081">
    <property type="entry name" value="AB HYDROLASE SUPERFAMILY PROTEIN C4A8.06C"/>
    <property type="match status" value="1"/>
</dbReference>
<keyword evidence="2 4" id="KW-0378">Hydrolase</keyword>